<dbReference type="Proteomes" id="UP000765509">
    <property type="component" value="Unassembled WGS sequence"/>
</dbReference>
<gene>
    <name evidence="2" type="ORF">O181_108042</name>
</gene>
<feature type="compositionally biased region" description="Basic residues" evidence="1">
    <location>
        <begin position="114"/>
        <end position="129"/>
    </location>
</feature>
<proteinExistence type="predicted"/>
<evidence type="ECO:0000256" key="1">
    <source>
        <dbReference type="SAM" id="MobiDB-lite"/>
    </source>
</evidence>
<dbReference type="EMBL" id="AVOT02082439">
    <property type="protein sequence ID" value="MBW0568327.1"/>
    <property type="molecule type" value="Genomic_DNA"/>
</dbReference>
<comment type="caution">
    <text evidence="2">The sequence shown here is derived from an EMBL/GenBank/DDBJ whole genome shotgun (WGS) entry which is preliminary data.</text>
</comment>
<reference evidence="2" key="1">
    <citation type="submission" date="2021-03" db="EMBL/GenBank/DDBJ databases">
        <title>Draft genome sequence of rust myrtle Austropuccinia psidii MF-1, a brazilian biotype.</title>
        <authorList>
            <person name="Quecine M.C."/>
            <person name="Pachon D.M.R."/>
            <person name="Bonatelli M.L."/>
            <person name="Correr F.H."/>
            <person name="Franceschini L.M."/>
            <person name="Leite T.F."/>
            <person name="Margarido G.R.A."/>
            <person name="Almeida C.A."/>
            <person name="Ferrarezi J.A."/>
            <person name="Labate C.A."/>
        </authorList>
    </citation>
    <scope>NUCLEOTIDE SEQUENCE</scope>
    <source>
        <strain evidence="2">MF-1</strain>
    </source>
</reference>
<sequence>MHHACNLKYGWYEGMEKIPHRLRGRLTELIWWPLVAARGHGQNWVLLDLWPNWCPTGLWPILAQVGPRDWWPILAQVGPIVVWDPPGLGARWMPPLAPFGLIGLRTVDHESRPTGRRSRRGPKWPKKAI</sequence>
<organism evidence="2 3">
    <name type="scientific">Austropuccinia psidii MF-1</name>
    <dbReference type="NCBI Taxonomy" id="1389203"/>
    <lineage>
        <taxon>Eukaryota</taxon>
        <taxon>Fungi</taxon>
        <taxon>Dikarya</taxon>
        <taxon>Basidiomycota</taxon>
        <taxon>Pucciniomycotina</taxon>
        <taxon>Pucciniomycetes</taxon>
        <taxon>Pucciniales</taxon>
        <taxon>Sphaerophragmiaceae</taxon>
        <taxon>Austropuccinia</taxon>
    </lineage>
</organism>
<feature type="region of interest" description="Disordered" evidence="1">
    <location>
        <begin position="110"/>
        <end position="129"/>
    </location>
</feature>
<dbReference type="AlphaFoldDB" id="A0A9Q3PQ01"/>
<accession>A0A9Q3PQ01</accession>
<evidence type="ECO:0000313" key="2">
    <source>
        <dbReference type="EMBL" id="MBW0568327.1"/>
    </source>
</evidence>
<evidence type="ECO:0000313" key="3">
    <source>
        <dbReference type="Proteomes" id="UP000765509"/>
    </source>
</evidence>
<protein>
    <submittedName>
        <fullName evidence="2">Uncharacterized protein</fullName>
    </submittedName>
</protein>
<keyword evidence="3" id="KW-1185">Reference proteome</keyword>
<name>A0A9Q3PQ01_9BASI</name>